<dbReference type="SUPFAM" id="SSF56112">
    <property type="entry name" value="Protein kinase-like (PK-like)"/>
    <property type="match status" value="1"/>
</dbReference>
<dbReference type="PANTHER" id="PTHR11042">
    <property type="entry name" value="EUKARYOTIC TRANSLATION INITIATION FACTOR 2-ALPHA KINASE EIF2-ALPHA KINASE -RELATED"/>
    <property type="match status" value="1"/>
</dbReference>
<evidence type="ECO:0000259" key="7">
    <source>
        <dbReference type="PROSITE" id="PS50011"/>
    </source>
</evidence>
<feature type="region of interest" description="Disordered" evidence="6">
    <location>
        <begin position="278"/>
        <end position="456"/>
    </location>
</feature>
<evidence type="ECO:0000256" key="3">
    <source>
        <dbReference type="ARBA" id="ARBA00022777"/>
    </source>
</evidence>
<gene>
    <name evidence="8" type="ORF">UV8b_00129</name>
</gene>
<dbReference type="Proteomes" id="UP000027002">
    <property type="component" value="Chromosome 1"/>
</dbReference>
<feature type="region of interest" description="Disordered" evidence="6">
    <location>
        <begin position="482"/>
        <end position="507"/>
    </location>
</feature>
<dbReference type="InterPro" id="IPR011009">
    <property type="entry name" value="Kinase-like_dom_sf"/>
</dbReference>
<feature type="region of interest" description="Disordered" evidence="6">
    <location>
        <begin position="629"/>
        <end position="679"/>
    </location>
</feature>
<dbReference type="GO" id="GO:0004713">
    <property type="term" value="F:protein tyrosine kinase activity"/>
    <property type="evidence" value="ECO:0007669"/>
    <property type="project" value="TreeGrafter"/>
</dbReference>
<dbReference type="OrthoDB" id="5337378at2759"/>
<dbReference type="EMBL" id="CP072753">
    <property type="protein sequence ID" value="QUC15888.1"/>
    <property type="molecule type" value="Genomic_DNA"/>
</dbReference>
<dbReference type="InterPro" id="IPR050339">
    <property type="entry name" value="CC_SR_Kinase"/>
</dbReference>
<accession>A0A8E5MDB2</accession>
<keyword evidence="2" id="KW-0547">Nucleotide-binding</keyword>
<evidence type="ECO:0000256" key="5">
    <source>
        <dbReference type="ARBA" id="ARBA00037982"/>
    </source>
</evidence>
<keyword evidence="1" id="KW-0808">Transferase</keyword>
<dbReference type="PROSITE" id="PS00108">
    <property type="entry name" value="PROTEIN_KINASE_ST"/>
    <property type="match status" value="1"/>
</dbReference>
<feature type="region of interest" description="Disordered" evidence="6">
    <location>
        <begin position="1"/>
        <end position="198"/>
    </location>
</feature>
<reference evidence="8" key="1">
    <citation type="submission" date="2020-03" db="EMBL/GenBank/DDBJ databases">
        <title>A mixture of massive structural variations and highly conserved coding sequences in Ustilaginoidea virens genome.</title>
        <authorList>
            <person name="Zhang K."/>
            <person name="Zhao Z."/>
            <person name="Zhang Z."/>
            <person name="Li Y."/>
            <person name="Hsiang T."/>
            <person name="Sun W."/>
        </authorList>
    </citation>
    <scope>NUCLEOTIDE SEQUENCE</scope>
    <source>
        <strain evidence="8">UV-8b</strain>
    </source>
</reference>
<feature type="compositionally biased region" description="Polar residues" evidence="6">
    <location>
        <begin position="649"/>
        <end position="669"/>
    </location>
</feature>
<feature type="compositionally biased region" description="Polar residues" evidence="6">
    <location>
        <begin position="302"/>
        <end position="321"/>
    </location>
</feature>
<feature type="compositionally biased region" description="Basic and acidic residues" evidence="6">
    <location>
        <begin position="635"/>
        <end position="648"/>
    </location>
</feature>
<feature type="compositionally biased region" description="Low complexity" evidence="6">
    <location>
        <begin position="395"/>
        <end position="409"/>
    </location>
</feature>
<feature type="compositionally biased region" description="Low complexity" evidence="6">
    <location>
        <begin position="553"/>
        <end position="565"/>
    </location>
</feature>
<dbReference type="Pfam" id="PF00069">
    <property type="entry name" value="Pkinase"/>
    <property type="match status" value="1"/>
</dbReference>
<dbReference type="GeneID" id="66060907"/>
<dbReference type="GO" id="GO:0005737">
    <property type="term" value="C:cytoplasm"/>
    <property type="evidence" value="ECO:0007669"/>
    <property type="project" value="TreeGrafter"/>
</dbReference>
<dbReference type="GO" id="GO:0005524">
    <property type="term" value="F:ATP binding"/>
    <property type="evidence" value="ECO:0007669"/>
    <property type="project" value="UniProtKB-KW"/>
</dbReference>
<dbReference type="RefSeq" id="XP_042993561.1">
    <property type="nucleotide sequence ID" value="XM_043137627.1"/>
</dbReference>
<keyword evidence="4" id="KW-0067">ATP-binding</keyword>
<feature type="compositionally biased region" description="Polar residues" evidence="6">
    <location>
        <begin position="40"/>
        <end position="60"/>
    </location>
</feature>
<evidence type="ECO:0000256" key="1">
    <source>
        <dbReference type="ARBA" id="ARBA00022679"/>
    </source>
</evidence>
<keyword evidence="9" id="KW-1185">Reference proteome</keyword>
<dbReference type="InterPro" id="IPR000719">
    <property type="entry name" value="Prot_kinase_dom"/>
</dbReference>
<dbReference type="Gene3D" id="1.10.510.10">
    <property type="entry name" value="Transferase(Phosphotransferase) domain 1"/>
    <property type="match status" value="1"/>
</dbReference>
<feature type="compositionally biased region" description="Polar residues" evidence="6">
    <location>
        <begin position="89"/>
        <end position="103"/>
    </location>
</feature>
<feature type="compositionally biased region" description="Polar residues" evidence="6">
    <location>
        <begin position="162"/>
        <end position="175"/>
    </location>
</feature>
<evidence type="ECO:0000256" key="4">
    <source>
        <dbReference type="ARBA" id="ARBA00022840"/>
    </source>
</evidence>
<keyword evidence="3" id="KW-0418">Kinase</keyword>
<evidence type="ECO:0000313" key="9">
    <source>
        <dbReference type="Proteomes" id="UP000027002"/>
    </source>
</evidence>
<dbReference type="GO" id="GO:0005634">
    <property type="term" value="C:nucleus"/>
    <property type="evidence" value="ECO:0007669"/>
    <property type="project" value="TreeGrafter"/>
</dbReference>
<dbReference type="FunFam" id="3.30.200.20:FF:000611">
    <property type="entry name" value="Protein kinase, putative"/>
    <property type="match status" value="1"/>
</dbReference>
<feature type="region of interest" description="Disordered" evidence="6">
    <location>
        <begin position="522"/>
        <end position="567"/>
    </location>
</feature>
<name>A0A8E5MDB2_USTVR</name>
<evidence type="ECO:0000313" key="8">
    <source>
        <dbReference type="EMBL" id="QUC15888.1"/>
    </source>
</evidence>
<dbReference type="PANTHER" id="PTHR11042:SF196">
    <property type="entry name" value="MITOSIS INHIBITOR PROTEIN KINASE SWE1"/>
    <property type="match status" value="1"/>
</dbReference>
<feature type="domain" description="Protein kinase" evidence="7">
    <location>
        <begin position="719"/>
        <end position="1049"/>
    </location>
</feature>
<dbReference type="PROSITE" id="PS50011">
    <property type="entry name" value="PROTEIN_KINASE_DOM"/>
    <property type="match status" value="1"/>
</dbReference>
<dbReference type="GO" id="GO:0110031">
    <property type="term" value="P:negative regulation of G2/MI transition of meiotic cell cycle"/>
    <property type="evidence" value="ECO:0007669"/>
    <property type="project" value="TreeGrafter"/>
</dbReference>
<evidence type="ECO:0000256" key="2">
    <source>
        <dbReference type="ARBA" id="ARBA00022741"/>
    </source>
</evidence>
<proteinExistence type="inferred from homology"/>
<dbReference type="SMART" id="SM00220">
    <property type="entry name" value="S_TKc"/>
    <property type="match status" value="1"/>
</dbReference>
<organism evidence="8 9">
    <name type="scientific">Ustilaginoidea virens</name>
    <name type="common">Rice false smut fungus</name>
    <name type="synonym">Villosiclava virens</name>
    <dbReference type="NCBI Taxonomy" id="1159556"/>
    <lineage>
        <taxon>Eukaryota</taxon>
        <taxon>Fungi</taxon>
        <taxon>Dikarya</taxon>
        <taxon>Ascomycota</taxon>
        <taxon>Pezizomycotina</taxon>
        <taxon>Sordariomycetes</taxon>
        <taxon>Hypocreomycetidae</taxon>
        <taxon>Hypocreales</taxon>
        <taxon>Clavicipitaceae</taxon>
        <taxon>Ustilaginoidea</taxon>
    </lineage>
</organism>
<dbReference type="AlphaFoldDB" id="A0A8E5MDB2"/>
<dbReference type="Gene3D" id="3.30.200.20">
    <property type="entry name" value="Phosphorylase Kinase, domain 1"/>
    <property type="match status" value="1"/>
</dbReference>
<sequence length="1085" mass="117113">MSFSNGGGTLALPSPTHAHHMDVTSAVRSLRRSISRSPSKFLSRTSSQSSEKLRQASPQSPCRRFGATPQRQHIAPSLPQTAPPAVTSAHATLTHHSSISTPVRPSVRLSLRSAKSAKSSSNLCRPVARVKASPKSPLKRGLSAAPDSGNPVQPSALPSPPTTTNQHGQENSPSPRSAPVSGDKPSRHSFHLDVSGSSQSAVLKALDTASSEPFMVSTTGALKRSDATMNLDYPNQGSPVAKRRSLHGITGLGQSGDLNAFGSNTFSQGFDIHEDSAPSEYELSGTTNDFATTRRDPLASPSPVSNLPRRSSSLRKSTLQQRYGDKGSWGRRSGERQLAQMGGNNSTPVRSRPRLSTDHFVPPQPSRDSPFSAGSPLPNASIHPVENKGHQPHPLSKTLTTSNSGNSLTEEPTSYAPASKAAERSKSHPFSRSLPLASTRPTARSTVEHTKAVATPSRSHQLWIGAFNSTGLISKVNRNPEEEADKKIAPPDTPCKKHANPFATYPPPVGSAIKRKGNNRNSFAGVPSTPFHPLSSLAPDTFGQPTKGLSIFQRGSASQGSRRGSILSLDGEDRRLFCDITDVGNPSDGDVPPTPTKVVALTPSLSNLSEQSLESPSANRTFVLPLSAVKPAAGRSRESTRSPVDGRRTPQTPRETLLPSDTSRLSMSQAPDGFNENNMPPPVTPTTARDFRSSTSIFVTPVNGRTSNVDVDSSLHSRFDKVEQVGKGEFSTVYRVTKLEHHNTFPFDSLTPSHSASRAPRKGQVFAVKKSRHSYQGPKDRESKLREVQILQALTHAEHVLQYVDSWEHNFHLYIQTEFCEEGTLDKFLGNVGRGGRLDDFRIFKILQDLCLGLKEIHQAGYMHLDMKPANILINFEGALKIGDFGLAQPCTSTEGVDVEGDREYMAPEMLKGKAGQSADVFSLGLITLEAAANVVLPDNGPTWIALRSGDLSDVPSLTWTPSLETQRDAAGNEIESAHSDELHGGRTHSAGNLFGSLKRSELHGPPKFMIQAFHPSSLDSIVRWMTAQEPADRPLIDQILELEGLRWVAERRTAPATVYEGNWGLAEMFPVSIAGDSDTEMTDV</sequence>
<comment type="similarity">
    <text evidence="5">Belongs to the protein kinase superfamily. Ser/Thr protein kinase family. GCN2 subfamily.</text>
</comment>
<protein>
    <recommendedName>
        <fullName evidence="7">Protein kinase domain-containing protein</fullName>
    </recommendedName>
</protein>
<dbReference type="InterPro" id="IPR008271">
    <property type="entry name" value="Ser/Thr_kinase_AS"/>
</dbReference>
<evidence type="ECO:0000256" key="6">
    <source>
        <dbReference type="SAM" id="MobiDB-lite"/>
    </source>
</evidence>
<feature type="compositionally biased region" description="Low complexity" evidence="6">
    <location>
        <begin position="108"/>
        <end position="121"/>
    </location>
</feature>
<dbReference type="KEGG" id="uvi:66060907"/>